<name>A0A8S3UVB0_MYTED</name>
<keyword evidence="2" id="KW-1185">Reference proteome</keyword>
<dbReference type="EMBL" id="CAJPWZ010002975">
    <property type="protein sequence ID" value="CAG2249571.1"/>
    <property type="molecule type" value="Genomic_DNA"/>
</dbReference>
<gene>
    <name evidence="1" type="ORF">MEDL_61340</name>
</gene>
<organism evidence="1 2">
    <name type="scientific">Mytilus edulis</name>
    <name type="common">Blue mussel</name>
    <dbReference type="NCBI Taxonomy" id="6550"/>
    <lineage>
        <taxon>Eukaryota</taxon>
        <taxon>Metazoa</taxon>
        <taxon>Spiralia</taxon>
        <taxon>Lophotrochozoa</taxon>
        <taxon>Mollusca</taxon>
        <taxon>Bivalvia</taxon>
        <taxon>Autobranchia</taxon>
        <taxon>Pteriomorphia</taxon>
        <taxon>Mytilida</taxon>
        <taxon>Mytiloidea</taxon>
        <taxon>Mytilidae</taxon>
        <taxon>Mytilinae</taxon>
        <taxon>Mytilus</taxon>
    </lineage>
</organism>
<reference evidence="1" key="1">
    <citation type="submission" date="2021-03" db="EMBL/GenBank/DDBJ databases">
        <authorList>
            <person name="Bekaert M."/>
        </authorList>
    </citation>
    <scope>NUCLEOTIDE SEQUENCE</scope>
</reference>
<protein>
    <submittedName>
        <fullName evidence="1">NCAM</fullName>
    </submittedName>
</protein>
<evidence type="ECO:0000313" key="2">
    <source>
        <dbReference type="Proteomes" id="UP000683360"/>
    </source>
</evidence>
<sequence length="404" mass="46044">MQINNVTEKEEGTYKCYRKSIDNSTIHESLTFAALILQVPPTIRIIKNVTNKILRCEPDGIPQNYRYHRWQHLSEYGQLIRLLPNKQTILMDQNSAISSTNNFKLSGMYVCSAENGVADIHGSTIQTGKVSVLLQDKPRFVAVTENIQYGLVGTQIDISVRIYCYPELISSNILTSEFCCYNKTEYQLVSDYNITVSSFGQTVRMKGYKISLEGFTLTDKDFTTYIFWIQNEIGEATFSVKLMLRVGGIVICSIVSNTYCYLKRNTRVNVMLETYPAEHYDEIGTINYNNVVFETPTDVPQENDRIHRVDSGSDLLLRIDTESSEESVMQRLADFSQCGDGYEHPYHSINPESIEMHPYCSIGSNMYKNTIIFPTTVGTKKTLDSTIAMKTSKTPWLIIHTKMQ</sequence>
<proteinExistence type="predicted"/>
<evidence type="ECO:0000313" key="1">
    <source>
        <dbReference type="EMBL" id="CAG2249571.1"/>
    </source>
</evidence>
<comment type="caution">
    <text evidence="1">The sequence shown here is derived from an EMBL/GenBank/DDBJ whole genome shotgun (WGS) entry which is preliminary data.</text>
</comment>
<accession>A0A8S3UVB0</accession>
<dbReference type="OrthoDB" id="10012075at2759"/>
<dbReference type="AlphaFoldDB" id="A0A8S3UVB0"/>
<dbReference type="Proteomes" id="UP000683360">
    <property type="component" value="Unassembled WGS sequence"/>
</dbReference>